<dbReference type="AlphaFoldDB" id="A0A317SAG0"/>
<dbReference type="Proteomes" id="UP000246991">
    <property type="component" value="Unassembled WGS sequence"/>
</dbReference>
<keyword evidence="3" id="KW-1185">Reference proteome</keyword>
<feature type="compositionally biased region" description="Polar residues" evidence="1">
    <location>
        <begin position="248"/>
        <end position="265"/>
    </location>
</feature>
<feature type="compositionally biased region" description="Polar residues" evidence="1">
    <location>
        <begin position="1"/>
        <end position="11"/>
    </location>
</feature>
<feature type="compositionally biased region" description="Basic and acidic residues" evidence="1">
    <location>
        <begin position="266"/>
        <end position="288"/>
    </location>
</feature>
<feature type="non-terminal residue" evidence="2">
    <location>
        <position position="288"/>
    </location>
</feature>
<feature type="region of interest" description="Disordered" evidence="1">
    <location>
        <begin position="1"/>
        <end position="106"/>
    </location>
</feature>
<feature type="region of interest" description="Disordered" evidence="1">
    <location>
        <begin position="247"/>
        <end position="288"/>
    </location>
</feature>
<evidence type="ECO:0000256" key="1">
    <source>
        <dbReference type="SAM" id="MobiDB-lite"/>
    </source>
</evidence>
<feature type="non-terminal residue" evidence="2">
    <location>
        <position position="1"/>
    </location>
</feature>
<accession>A0A317SAG0</accession>
<dbReference type="EMBL" id="PYWC01000923">
    <property type="protein sequence ID" value="PWW70079.1"/>
    <property type="molecule type" value="Genomic_DNA"/>
</dbReference>
<proteinExistence type="predicted"/>
<sequence length="288" mass="32888">AATSLPGQFPSSPGKGKALVQPPKKDSIPVGTPKKEEDDEEASDHLVARQPPDESPSDSPESFSDNSSSNKESEHTMSEGESARPPGPWAGRTRPKIKLPLPPSFSGEKNDLKPAVFDRWVITTSQYLALHGVDKTKKESGAYFGSFCTGKAEETYYQAMNHYESGDKIRGTTLIKYLRERFHFLRNSEELYKRFKDIQQYTLRQRLYEAMHPRLRQEVEPVEEEGDSFEKIVKWAERKDAILYETGVYQTHVPQQRNSKGSSSRDNTKKDKPYRKDSKDKKDKKQKQ</sequence>
<feature type="compositionally biased region" description="Basic and acidic residues" evidence="1">
    <location>
        <begin position="71"/>
        <end position="82"/>
    </location>
</feature>
<comment type="caution">
    <text evidence="2">The sequence shown here is derived from an EMBL/GenBank/DDBJ whole genome shotgun (WGS) entry which is preliminary data.</text>
</comment>
<name>A0A317SAG0_9PEZI</name>
<evidence type="ECO:0000313" key="3">
    <source>
        <dbReference type="Proteomes" id="UP000246991"/>
    </source>
</evidence>
<protein>
    <submittedName>
        <fullName evidence="2">Uncharacterized protein</fullName>
    </submittedName>
</protein>
<gene>
    <name evidence="2" type="ORF">C7212DRAFT_349032</name>
</gene>
<feature type="compositionally biased region" description="Low complexity" evidence="1">
    <location>
        <begin position="57"/>
        <end position="70"/>
    </location>
</feature>
<organism evidence="2 3">
    <name type="scientific">Tuber magnatum</name>
    <name type="common">white Piedmont truffle</name>
    <dbReference type="NCBI Taxonomy" id="42249"/>
    <lineage>
        <taxon>Eukaryota</taxon>
        <taxon>Fungi</taxon>
        <taxon>Dikarya</taxon>
        <taxon>Ascomycota</taxon>
        <taxon>Pezizomycotina</taxon>
        <taxon>Pezizomycetes</taxon>
        <taxon>Pezizales</taxon>
        <taxon>Tuberaceae</taxon>
        <taxon>Tuber</taxon>
    </lineage>
</organism>
<reference evidence="2 3" key="1">
    <citation type="submission" date="2018-03" db="EMBL/GenBank/DDBJ databases">
        <title>Genomes of Pezizomycetes fungi and the evolution of truffles.</title>
        <authorList>
            <person name="Murat C."/>
            <person name="Payen T."/>
            <person name="Noel B."/>
            <person name="Kuo A."/>
            <person name="Martin F.M."/>
        </authorList>
    </citation>
    <scope>NUCLEOTIDE SEQUENCE [LARGE SCALE GENOMIC DNA]</scope>
    <source>
        <strain evidence="2">091103-1</strain>
    </source>
</reference>
<evidence type="ECO:0000313" key="2">
    <source>
        <dbReference type="EMBL" id="PWW70079.1"/>
    </source>
</evidence>